<proteinExistence type="predicted"/>
<evidence type="ECO:0000259" key="3">
    <source>
        <dbReference type="PROSITE" id="PS50893"/>
    </source>
</evidence>
<keyword evidence="1" id="KW-0547">Nucleotide-binding</keyword>
<dbReference type="GO" id="GO:0005886">
    <property type="term" value="C:plasma membrane"/>
    <property type="evidence" value="ECO:0007669"/>
    <property type="project" value="TreeGrafter"/>
</dbReference>
<reference evidence="4 5" key="1">
    <citation type="submission" date="2018-10" db="EMBL/GenBank/DDBJ databases">
        <title>Bacillus Keqinensis sp. nov., a moderately halophilic bacterium isolated from a saline-alkaline lake.</title>
        <authorList>
            <person name="Wang H."/>
        </authorList>
    </citation>
    <scope>NUCLEOTIDE SEQUENCE [LARGE SCALE GENOMIC DNA]</scope>
    <source>
        <strain evidence="4 5">KQ-3</strain>
    </source>
</reference>
<dbReference type="Pfam" id="PF00005">
    <property type="entry name" value="ABC_tran"/>
    <property type="match status" value="1"/>
</dbReference>
<evidence type="ECO:0000256" key="2">
    <source>
        <dbReference type="ARBA" id="ARBA00022840"/>
    </source>
</evidence>
<dbReference type="RefSeq" id="WP_122897335.1">
    <property type="nucleotide sequence ID" value="NZ_RHIB01000001.1"/>
</dbReference>
<name>A0A3M7TWG6_9BACI</name>
<dbReference type="OrthoDB" id="2850341at2"/>
<dbReference type="EMBL" id="RHIB01000001">
    <property type="protein sequence ID" value="RNA69823.1"/>
    <property type="molecule type" value="Genomic_DNA"/>
</dbReference>
<protein>
    <submittedName>
        <fullName evidence="4">ABC transporter ATP-binding protein</fullName>
    </submittedName>
</protein>
<evidence type="ECO:0000313" key="4">
    <source>
        <dbReference type="EMBL" id="RNA69823.1"/>
    </source>
</evidence>
<dbReference type="SMART" id="SM00382">
    <property type="entry name" value="AAA"/>
    <property type="match status" value="1"/>
</dbReference>
<dbReference type="InterPro" id="IPR015854">
    <property type="entry name" value="ABC_transpr_LolD-like"/>
</dbReference>
<organism evidence="4 5">
    <name type="scientific">Alteribacter keqinensis</name>
    <dbReference type="NCBI Taxonomy" id="2483800"/>
    <lineage>
        <taxon>Bacteria</taxon>
        <taxon>Bacillati</taxon>
        <taxon>Bacillota</taxon>
        <taxon>Bacilli</taxon>
        <taxon>Bacillales</taxon>
        <taxon>Bacillaceae</taxon>
        <taxon>Alteribacter</taxon>
    </lineage>
</organism>
<dbReference type="PANTHER" id="PTHR24220:SF659">
    <property type="entry name" value="TRANSPORTER, PUTATIVE-RELATED"/>
    <property type="match status" value="1"/>
</dbReference>
<dbReference type="InterPro" id="IPR003439">
    <property type="entry name" value="ABC_transporter-like_ATP-bd"/>
</dbReference>
<dbReference type="Proteomes" id="UP000278746">
    <property type="component" value="Unassembled WGS sequence"/>
</dbReference>
<keyword evidence="2 4" id="KW-0067">ATP-binding</keyword>
<dbReference type="PROSITE" id="PS50893">
    <property type="entry name" value="ABC_TRANSPORTER_2"/>
    <property type="match status" value="1"/>
</dbReference>
<dbReference type="Gene3D" id="3.40.50.300">
    <property type="entry name" value="P-loop containing nucleotide triphosphate hydrolases"/>
    <property type="match status" value="1"/>
</dbReference>
<dbReference type="SUPFAM" id="SSF52540">
    <property type="entry name" value="P-loop containing nucleoside triphosphate hydrolases"/>
    <property type="match status" value="1"/>
</dbReference>
<evidence type="ECO:0000256" key="1">
    <source>
        <dbReference type="ARBA" id="ARBA00022741"/>
    </source>
</evidence>
<sequence>MFAVEIKNVLKRFSSGDRMNVLFNDLNFTVQEGELVVVQGKNGAGKSTLLNMIAAMTPPNKGTVSVFGQDLLSLTRRPEWRMETIGYITDACCLIPYLTAKQNLLMGVPSDDPAYERVEKQAVALLLELGLNEQVINENVEGLDVKDQMLATIGRIFMTEPKLILADEPTKALDGCEGIEILERLLSFSRRKGTTVIMVSNENHFIDQADRTFRMDNGRVIPLEPRERAL</sequence>
<dbReference type="InterPro" id="IPR003593">
    <property type="entry name" value="AAA+_ATPase"/>
</dbReference>
<gene>
    <name evidence="4" type="ORF">EBO34_07780</name>
</gene>
<dbReference type="PANTHER" id="PTHR24220">
    <property type="entry name" value="IMPORT ATP-BINDING PROTEIN"/>
    <property type="match status" value="1"/>
</dbReference>
<dbReference type="AlphaFoldDB" id="A0A3M7TWG6"/>
<dbReference type="GO" id="GO:0016887">
    <property type="term" value="F:ATP hydrolysis activity"/>
    <property type="evidence" value="ECO:0007669"/>
    <property type="project" value="InterPro"/>
</dbReference>
<comment type="caution">
    <text evidence="4">The sequence shown here is derived from an EMBL/GenBank/DDBJ whole genome shotgun (WGS) entry which is preliminary data.</text>
</comment>
<dbReference type="InterPro" id="IPR027417">
    <property type="entry name" value="P-loop_NTPase"/>
</dbReference>
<evidence type="ECO:0000313" key="5">
    <source>
        <dbReference type="Proteomes" id="UP000278746"/>
    </source>
</evidence>
<dbReference type="GO" id="GO:0022857">
    <property type="term" value="F:transmembrane transporter activity"/>
    <property type="evidence" value="ECO:0007669"/>
    <property type="project" value="TreeGrafter"/>
</dbReference>
<feature type="domain" description="ABC transporter" evidence="3">
    <location>
        <begin position="4"/>
        <end position="230"/>
    </location>
</feature>
<accession>A0A3M7TWG6</accession>
<keyword evidence="5" id="KW-1185">Reference proteome</keyword>
<dbReference type="GO" id="GO:0005524">
    <property type="term" value="F:ATP binding"/>
    <property type="evidence" value="ECO:0007669"/>
    <property type="project" value="UniProtKB-KW"/>
</dbReference>